<dbReference type="InterPro" id="IPR000719">
    <property type="entry name" value="Prot_kinase_dom"/>
</dbReference>
<evidence type="ECO:0000256" key="2">
    <source>
        <dbReference type="ARBA" id="ARBA00022527"/>
    </source>
</evidence>
<dbReference type="PANTHER" id="PTHR24056:SF189">
    <property type="entry name" value="PROTEIN KINASE DOMAIN-CONTAINING PROTEIN"/>
    <property type="match status" value="1"/>
</dbReference>
<comment type="caution">
    <text evidence="9">The sequence shown here is derived from an EMBL/GenBank/DDBJ whole genome shotgun (WGS) entry which is preliminary data.</text>
</comment>
<dbReference type="GO" id="GO:0030332">
    <property type="term" value="F:cyclin binding"/>
    <property type="evidence" value="ECO:0007669"/>
    <property type="project" value="TreeGrafter"/>
</dbReference>
<dbReference type="InterPro" id="IPR008271">
    <property type="entry name" value="Ser/Thr_kinase_AS"/>
</dbReference>
<keyword evidence="3" id="KW-0808">Transferase</keyword>
<evidence type="ECO:0000256" key="1">
    <source>
        <dbReference type="ARBA" id="ARBA00006485"/>
    </source>
</evidence>
<feature type="compositionally biased region" description="Basic and acidic residues" evidence="8">
    <location>
        <begin position="10"/>
        <end position="28"/>
    </location>
</feature>
<feature type="region of interest" description="Disordered" evidence="8">
    <location>
        <begin position="121"/>
        <end position="144"/>
    </location>
</feature>
<dbReference type="GO" id="GO:0004693">
    <property type="term" value="F:cyclin-dependent protein serine/threonine kinase activity"/>
    <property type="evidence" value="ECO:0007669"/>
    <property type="project" value="TreeGrafter"/>
</dbReference>
<dbReference type="PANTHER" id="PTHR24056">
    <property type="entry name" value="CELL DIVISION PROTEIN KINASE"/>
    <property type="match status" value="1"/>
</dbReference>
<keyword evidence="6 7" id="KW-0067">ATP-binding</keyword>
<evidence type="ECO:0000313" key="9">
    <source>
        <dbReference type="EMBL" id="CAB3984768.1"/>
    </source>
</evidence>
<dbReference type="Gene3D" id="1.10.510.10">
    <property type="entry name" value="Transferase(Phosphotransferase) domain 1"/>
    <property type="match status" value="1"/>
</dbReference>
<gene>
    <name evidence="9" type="ORF">PACLA_8A030960</name>
</gene>
<dbReference type="PROSITE" id="PS50011">
    <property type="entry name" value="PROTEIN_KINASE_DOM"/>
    <property type="match status" value="1"/>
</dbReference>
<dbReference type="InterPro" id="IPR050108">
    <property type="entry name" value="CDK"/>
</dbReference>
<evidence type="ECO:0000256" key="6">
    <source>
        <dbReference type="ARBA" id="ARBA00022840"/>
    </source>
</evidence>
<accession>A0A7D9HLX1</accession>
<dbReference type="PROSITE" id="PS00107">
    <property type="entry name" value="PROTEIN_KINASE_ATP"/>
    <property type="match status" value="1"/>
</dbReference>
<evidence type="ECO:0000313" key="10">
    <source>
        <dbReference type="Proteomes" id="UP001152795"/>
    </source>
</evidence>
<evidence type="ECO:0000256" key="3">
    <source>
        <dbReference type="ARBA" id="ARBA00022679"/>
    </source>
</evidence>
<evidence type="ECO:0000256" key="4">
    <source>
        <dbReference type="ARBA" id="ARBA00022741"/>
    </source>
</evidence>
<dbReference type="InterPro" id="IPR017441">
    <property type="entry name" value="Protein_kinase_ATP_BS"/>
</dbReference>
<keyword evidence="2 7" id="KW-0723">Serine/threonine-protein kinase</keyword>
<dbReference type="EMBL" id="CACRXK020000782">
    <property type="protein sequence ID" value="CAB3984768.1"/>
    <property type="molecule type" value="Genomic_DNA"/>
</dbReference>
<keyword evidence="10" id="KW-1185">Reference proteome</keyword>
<dbReference type="SUPFAM" id="SSF56112">
    <property type="entry name" value="Protein kinase-like (PK-like)"/>
    <property type="match status" value="1"/>
</dbReference>
<comment type="similarity">
    <text evidence="1">Belongs to the protein kinase superfamily. CMGC Ser/Thr protein kinase family. CDC2/CDKX subfamily.</text>
</comment>
<keyword evidence="5 9" id="KW-0418">Kinase</keyword>
<name>A0A7D9HLX1_PARCT</name>
<dbReference type="GO" id="GO:0005524">
    <property type="term" value="F:ATP binding"/>
    <property type="evidence" value="ECO:0007669"/>
    <property type="project" value="UniProtKB-UniRule"/>
</dbReference>
<dbReference type="GO" id="GO:0005829">
    <property type="term" value="C:cytosol"/>
    <property type="evidence" value="ECO:0007669"/>
    <property type="project" value="TreeGrafter"/>
</dbReference>
<proteinExistence type="inferred from homology"/>
<dbReference type="AlphaFoldDB" id="A0A7D9HLX1"/>
<evidence type="ECO:0000256" key="8">
    <source>
        <dbReference type="SAM" id="MobiDB-lite"/>
    </source>
</evidence>
<dbReference type="SMART" id="SM00220">
    <property type="entry name" value="S_TKc"/>
    <property type="match status" value="1"/>
</dbReference>
<dbReference type="GO" id="GO:0005634">
    <property type="term" value="C:nucleus"/>
    <property type="evidence" value="ECO:0007669"/>
    <property type="project" value="TreeGrafter"/>
</dbReference>
<dbReference type="Proteomes" id="UP001152795">
    <property type="component" value="Unassembled WGS sequence"/>
</dbReference>
<dbReference type="PROSITE" id="PS00108">
    <property type="entry name" value="PROTEIN_KINASE_ST"/>
    <property type="match status" value="1"/>
</dbReference>
<dbReference type="Pfam" id="PF00069">
    <property type="entry name" value="Pkinase"/>
    <property type="match status" value="1"/>
</dbReference>
<dbReference type="OrthoDB" id="1732493at2759"/>
<keyword evidence="4 7" id="KW-0547">Nucleotide-binding</keyword>
<dbReference type="InterPro" id="IPR011009">
    <property type="entry name" value="Kinase-like_dom_sf"/>
</dbReference>
<reference evidence="9" key="1">
    <citation type="submission" date="2020-04" db="EMBL/GenBank/DDBJ databases">
        <authorList>
            <person name="Alioto T."/>
            <person name="Alioto T."/>
            <person name="Gomez Garrido J."/>
        </authorList>
    </citation>
    <scope>NUCLEOTIDE SEQUENCE</scope>
    <source>
        <strain evidence="9">A484AB</strain>
    </source>
</reference>
<dbReference type="Gene3D" id="3.30.200.20">
    <property type="entry name" value="Phosphorylase Kinase, domain 1"/>
    <property type="match status" value="1"/>
</dbReference>
<dbReference type="FunFam" id="1.10.510.10:FF:000611">
    <property type="entry name" value="CMGC family protein kinase"/>
    <property type="match status" value="1"/>
</dbReference>
<sequence length="464" mass="52918">MAMSPTHSGKAAEDEITVFEKDTNEHGINETASVRKRSDSKIKKLRRRLSEGLRLSLPIALGKEQTFQDDHIDSVFPHVEPPSQTAPVKKTAVRRVHSDITSLQTPQPDFLPVRTRERLRRTYSENPDDGQPRPRSVSFTSPPESPFGKMINYHKLELLGEGSYASVFKGISNITKQTVALKEIRLQPEEGAPFTAIREASLLQELKHANVVKLHDIVHTKDTLMFVFEYLHTDLSHYLEKYPSGLHPHNAKLFLLQLLRGLNYCHDKRILHRDIKPQNLLLSENGELKLADFGLAREKSVPSHTYSNEVVTLWYRPPDVLLGSTEYSTSLDMWGVGCIFGEMLSGRALFQGQKGPSDQLNKIWQLLGTPTKDSWPEVVNYPEYSKGNQTAFYPRRICTIIPVFQHDLVGEDLLKRFLRYEPKRRISAEDSLKHPFFQDLPRALFCLPGRLSVFSLPGVELVRH</sequence>
<feature type="region of interest" description="Disordered" evidence="8">
    <location>
        <begin position="1"/>
        <end position="35"/>
    </location>
</feature>
<protein>
    <submittedName>
        <fullName evidence="9">Cyclin-dependent kinase 14-like isoform X1</fullName>
    </submittedName>
</protein>
<organism evidence="9 10">
    <name type="scientific">Paramuricea clavata</name>
    <name type="common">Red gorgonian</name>
    <name type="synonym">Violescent sea-whip</name>
    <dbReference type="NCBI Taxonomy" id="317549"/>
    <lineage>
        <taxon>Eukaryota</taxon>
        <taxon>Metazoa</taxon>
        <taxon>Cnidaria</taxon>
        <taxon>Anthozoa</taxon>
        <taxon>Octocorallia</taxon>
        <taxon>Malacalcyonacea</taxon>
        <taxon>Plexauridae</taxon>
        <taxon>Paramuricea</taxon>
    </lineage>
</organism>
<evidence type="ECO:0000256" key="5">
    <source>
        <dbReference type="ARBA" id="ARBA00022777"/>
    </source>
</evidence>
<evidence type="ECO:0000256" key="7">
    <source>
        <dbReference type="RuleBase" id="RU000304"/>
    </source>
</evidence>